<evidence type="ECO:0000313" key="12">
    <source>
        <dbReference type="EMBL" id="VDN14962.1"/>
    </source>
</evidence>
<keyword evidence="3" id="KW-0812">Transmembrane</keyword>
<protein>
    <recommendedName>
        <fullName evidence="11">Neurotransmitter-gated ion-channel ligand-binding domain-containing protein</fullName>
    </recommendedName>
</protein>
<evidence type="ECO:0000256" key="10">
    <source>
        <dbReference type="ARBA" id="ARBA00034099"/>
    </source>
</evidence>
<name>A0A3P7P3Y4_DIBLA</name>
<dbReference type="Gene3D" id="2.70.170.10">
    <property type="entry name" value="Neurotransmitter-gated ion-channel ligand-binding domain"/>
    <property type="match status" value="1"/>
</dbReference>
<evidence type="ECO:0000256" key="9">
    <source>
        <dbReference type="ARBA" id="ARBA00023303"/>
    </source>
</evidence>
<evidence type="ECO:0000256" key="1">
    <source>
        <dbReference type="ARBA" id="ARBA00022448"/>
    </source>
</evidence>
<reference evidence="12 13" key="1">
    <citation type="submission" date="2018-11" db="EMBL/GenBank/DDBJ databases">
        <authorList>
            <consortium name="Pathogen Informatics"/>
        </authorList>
    </citation>
    <scope>NUCLEOTIDE SEQUENCE [LARGE SCALE GENOMIC DNA]</scope>
</reference>
<sequence>MLVYFCLSTAGSWSPSVENPLINYLLKKYDDIGHIGRPVRNHSQRVSVAFGLSLFQLMDLDEKEQMLTINVWNKITWRDEVLTWNPKDFKGLTSIRLPVNLIWTPDIVLYN</sequence>
<dbReference type="AlphaFoldDB" id="A0A3P7P3Y4"/>
<dbReference type="InterPro" id="IPR036734">
    <property type="entry name" value="Neur_chan_lig-bd_sf"/>
</dbReference>
<evidence type="ECO:0000259" key="11">
    <source>
        <dbReference type="Pfam" id="PF02931"/>
    </source>
</evidence>
<evidence type="ECO:0000256" key="3">
    <source>
        <dbReference type="ARBA" id="ARBA00022692"/>
    </source>
</evidence>
<gene>
    <name evidence="12" type="ORF">DILT_LOCUS10793</name>
</gene>
<dbReference type="EMBL" id="UYRU01060954">
    <property type="protein sequence ID" value="VDN14962.1"/>
    <property type="molecule type" value="Genomic_DNA"/>
</dbReference>
<dbReference type="PANTHER" id="PTHR18945">
    <property type="entry name" value="NEUROTRANSMITTER GATED ION CHANNEL"/>
    <property type="match status" value="1"/>
</dbReference>
<keyword evidence="9" id="KW-0407">Ion channel</keyword>
<keyword evidence="7" id="KW-0675">Receptor</keyword>
<evidence type="ECO:0000256" key="5">
    <source>
        <dbReference type="ARBA" id="ARBA00023065"/>
    </source>
</evidence>
<keyword evidence="5" id="KW-0406">Ion transport</keyword>
<comment type="subcellular location">
    <subcellularLocation>
        <location evidence="10">Synaptic cell membrane</location>
        <topology evidence="10">Multi-pass membrane protein</topology>
    </subcellularLocation>
</comment>
<dbReference type="Pfam" id="PF02931">
    <property type="entry name" value="Neur_chan_LBD"/>
    <property type="match status" value="1"/>
</dbReference>
<dbReference type="Proteomes" id="UP000281553">
    <property type="component" value="Unassembled WGS sequence"/>
</dbReference>
<accession>A0A3P7P3Y4</accession>
<evidence type="ECO:0000256" key="4">
    <source>
        <dbReference type="ARBA" id="ARBA00023018"/>
    </source>
</evidence>
<dbReference type="GO" id="GO:0045211">
    <property type="term" value="C:postsynaptic membrane"/>
    <property type="evidence" value="ECO:0007669"/>
    <property type="project" value="InterPro"/>
</dbReference>
<dbReference type="OrthoDB" id="5975154at2759"/>
<keyword evidence="1" id="KW-0813">Transport</keyword>
<dbReference type="InterPro" id="IPR002394">
    <property type="entry name" value="Nicotinic_acetylcholine_rcpt"/>
</dbReference>
<evidence type="ECO:0000256" key="8">
    <source>
        <dbReference type="ARBA" id="ARBA00023286"/>
    </source>
</evidence>
<keyword evidence="2" id="KW-1003">Cell membrane</keyword>
<organism evidence="12 13">
    <name type="scientific">Dibothriocephalus latus</name>
    <name type="common">Fish tapeworm</name>
    <name type="synonym">Diphyllobothrium latum</name>
    <dbReference type="NCBI Taxonomy" id="60516"/>
    <lineage>
        <taxon>Eukaryota</taxon>
        <taxon>Metazoa</taxon>
        <taxon>Spiralia</taxon>
        <taxon>Lophotrochozoa</taxon>
        <taxon>Platyhelminthes</taxon>
        <taxon>Cestoda</taxon>
        <taxon>Eucestoda</taxon>
        <taxon>Diphyllobothriidea</taxon>
        <taxon>Diphyllobothriidae</taxon>
        <taxon>Dibothriocephalus</taxon>
    </lineage>
</organism>
<evidence type="ECO:0000256" key="7">
    <source>
        <dbReference type="ARBA" id="ARBA00023170"/>
    </source>
</evidence>
<dbReference type="InterPro" id="IPR006201">
    <property type="entry name" value="Neur_channel"/>
</dbReference>
<dbReference type="GO" id="GO:0004888">
    <property type="term" value="F:transmembrane signaling receptor activity"/>
    <property type="evidence" value="ECO:0007669"/>
    <property type="project" value="InterPro"/>
</dbReference>
<keyword evidence="6" id="KW-0472">Membrane</keyword>
<dbReference type="SUPFAM" id="SSF63712">
    <property type="entry name" value="Nicotinic receptor ligand binding domain-like"/>
    <property type="match status" value="1"/>
</dbReference>
<keyword evidence="13" id="KW-1185">Reference proteome</keyword>
<evidence type="ECO:0000313" key="13">
    <source>
        <dbReference type="Proteomes" id="UP000281553"/>
    </source>
</evidence>
<evidence type="ECO:0000256" key="2">
    <source>
        <dbReference type="ARBA" id="ARBA00022475"/>
    </source>
</evidence>
<feature type="domain" description="Neurotransmitter-gated ion-channel ligand-binding" evidence="11">
    <location>
        <begin position="20"/>
        <end position="111"/>
    </location>
</feature>
<evidence type="ECO:0000256" key="6">
    <source>
        <dbReference type="ARBA" id="ARBA00023136"/>
    </source>
</evidence>
<dbReference type="GO" id="GO:0022848">
    <property type="term" value="F:acetylcholine-gated monoatomic cation-selective channel activity"/>
    <property type="evidence" value="ECO:0007669"/>
    <property type="project" value="InterPro"/>
</dbReference>
<keyword evidence="8" id="KW-1071">Ligand-gated ion channel</keyword>
<proteinExistence type="predicted"/>
<dbReference type="InterPro" id="IPR006202">
    <property type="entry name" value="Neur_chan_lig-bd"/>
</dbReference>
<dbReference type="PRINTS" id="PR00254">
    <property type="entry name" value="NICOTINICR"/>
</dbReference>
<keyword evidence="4" id="KW-0770">Synapse</keyword>